<feature type="region of interest" description="Disordered" evidence="1">
    <location>
        <begin position="279"/>
        <end position="322"/>
    </location>
</feature>
<accession>A0A412AWB7</accession>
<feature type="compositionally biased region" description="Gly residues" evidence="1">
    <location>
        <begin position="313"/>
        <end position="322"/>
    </location>
</feature>
<name>A0A412AWB7_9FIRM</name>
<dbReference type="AlphaFoldDB" id="A0A412AWB7"/>
<gene>
    <name evidence="3" type="ORF">DWY99_09495</name>
</gene>
<evidence type="ECO:0000259" key="2">
    <source>
        <dbReference type="PROSITE" id="PS51737"/>
    </source>
</evidence>
<dbReference type="PANTHER" id="PTHR30461">
    <property type="entry name" value="DNA-INVERTASE FROM LAMBDOID PROPHAGE"/>
    <property type="match status" value="1"/>
</dbReference>
<feature type="domain" description="Recombinase" evidence="2">
    <location>
        <begin position="7"/>
        <end position="103"/>
    </location>
</feature>
<organism evidence="3 4">
    <name type="scientific">[Clostridium] leptum</name>
    <dbReference type="NCBI Taxonomy" id="1535"/>
    <lineage>
        <taxon>Bacteria</taxon>
        <taxon>Bacillati</taxon>
        <taxon>Bacillota</taxon>
        <taxon>Clostridia</taxon>
        <taxon>Eubacteriales</taxon>
        <taxon>Oscillospiraceae</taxon>
        <taxon>Oscillospiraceae incertae sedis</taxon>
    </lineage>
</organism>
<dbReference type="Gene3D" id="3.90.1750.20">
    <property type="entry name" value="Putative Large Serine Recombinase, Chain B, Domain 2"/>
    <property type="match status" value="1"/>
</dbReference>
<evidence type="ECO:0000256" key="1">
    <source>
        <dbReference type="SAM" id="MobiDB-lite"/>
    </source>
</evidence>
<dbReference type="GO" id="GO:0003677">
    <property type="term" value="F:DNA binding"/>
    <property type="evidence" value="ECO:0007669"/>
    <property type="project" value="InterPro"/>
</dbReference>
<evidence type="ECO:0000313" key="3">
    <source>
        <dbReference type="EMBL" id="RGQ38703.1"/>
    </source>
</evidence>
<sequence length="322" mass="36243">MKSRTLPYGYCCKDGVIVTEPQESKVLKRIFAAYLDGSSMLTIAEQLNREKIEYRDGVTGWNKGRLKHLIDNTKYLGTEVYPPIIDQATYEKIQKTKHGRNTQKNTDKAQDIFKLTVPVRCPSCGDQMRRRHDSRCKCQERWTCENTACRLRIEISDAELLTALADLLGTVTADSITLPAETPYEPSTEVIRLNNEISRMLDMAKIDKAVLRSKMTECLARKYKELGNGCCAVQRLKAELGSTADIAERLNRTVSEIRLYTDKTADIILLNGQIIRKEQGHATDNGRPSESGAGNRTDRIGQRERENPLPSPAGGGILPRFH</sequence>
<dbReference type="InterPro" id="IPR050639">
    <property type="entry name" value="SSR_resolvase"/>
</dbReference>
<dbReference type="GO" id="GO:0000150">
    <property type="term" value="F:DNA strand exchange activity"/>
    <property type="evidence" value="ECO:0007669"/>
    <property type="project" value="InterPro"/>
</dbReference>
<dbReference type="EMBL" id="QRTC01000037">
    <property type="protein sequence ID" value="RGQ38703.1"/>
    <property type="molecule type" value="Genomic_DNA"/>
</dbReference>
<proteinExistence type="predicted"/>
<dbReference type="Proteomes" id="UP000284751">
    <property type="component" value="Unassembled WGS sequence"/>
</dbReference>
<dbReference type="InterPro" id="IPR011109">
    <property type="entry name" value="DNA_bind_recombinase_dom"/>
</dbReference>
<dbReference type="PANTHER" id="PTHR30461:SF24">
    <property type="entry name" value="SITE-SPECIFIC INTEGRASE_RESOLVASE-RELATED"/>
    <property type="match status" value="1"/>
</dbReference>
<evidence type="ECO:0000313" key="4">
    <source>
        <dbReference type="Proteomes" id="UP000284751"/>
    </source>
</evidence>
<dbReference type="InterPro" id="IPR038109">
    <property type="entry name" value="DNA_bind_recomb_sf"/>
</dbReference>
<comment type="caution">
    <text evidence="3">The sequence shown here is derived from an EMBL/GenBank/DDBJ whole genome shotgun (WGS) entry which is preliminary data.</text>
</comment>
<dbReference type="Pfam" id="PF07508">
    <property type="entry name" value="Recombinase"/>
    <property type="match status" value="1"/>
</dbReference>
<dbReference type="PROSITE" id="PS51737">
    <property type="entry name" value="RECOMBINASE_DNA_BIND"/>
    <property type="match status" value="1"/>
</dbReference>
<reference evidence="3 4" key="1">
    <citation type="submission" date="2018-08" db="EMBL/GenBank/DDBJ databases">
        <title>A genome reference for cultivated species of the human gut microbiota.</title>
        <authorList>
            <person name="Zou Y."/>
            <person name="Xue W."/>
            <person name="Luo G."/>
        </authorList>
    </citation>
    <scope>NUCLEOTIDE SEQUENCE [LARGE SCALE GENOMIC DNA]</scope>
    <source>
        <strain evidence="3 4">AF28-26</strain>
    </source>
</reference>
<protein>
    <recommendedName>
        <fullName evidence="2">Recombinase domain-containing protein</fullName>
    </recommendedName>
</protein>
<feature type="compositionally biased region" description="Basic and acidic residues" evidence="1">
    <location>
        <begin position="296"/>
        <end position="307"/>
    </location>
</feature>